<proteinExistence type="predicted"/>
<accession>A0ABT7UYX8</accession>
<dbReference type="EMBL" id="JAUDDW010000027">
    <property type="protein sequence ID" value="MDM8266911.1"/>
    <property type="molecule type" value="Genomic_DNA"/>
</dbReference>
<dbReference type="InterPro" id="IPR025272">
    <property type="entry name" value="SocA_Panacea"/>
</dbReference>
<gene>
    <name evidence="2" type="ORF">QUW44_07060</name>
</gene>
<organism evidence="2 3">
    <name type="scientific">Limosilactobacillus pontis</name>
    <dbReference type="NCBI Taxonomy" id="35787"/>
    <lineage>
        <taxon>Bacteria</taxon>
        <taxon>Bacillati</taxon>
        <taxon>Bacillota</taxon>
        <taxon>Bacilli</taxon>
        <taxon>Lactobacillales</taxon>
        <taxon>Lactobacillaceae</taxon>
        <taxon>Limosilactobacillus</taxon>
    </lineage>
</organism>
<dbReference type="Pfam" id="PF13274">
    <property type="entry name" value="SocA_Panacea"/>
    <property type="match status" value="1"/>
</dbReference>
<sequence length="184" mass="21647">MYDVFKILNWLRVKNYEDMQDNPNVEELTQMKAMKLLYYIQAASLSITGRRMFDNDIVAWKYGPAVAVIHEMYKHCRGIVNSNYPITSEDKTDYDELQNDKESSDILEGVYSVYGYKSAYDLMRQTHTEDPWLNTEQSHVISDDAMKEFFDGSFDSKKSDSVDTDTLHRLFDENKDVMDWLKDK</sequence>
<reference evidence="2 3" key="2">
    <citation type="submission" date="2023-06" db="EMBL/GenBank/DDBJ databases">
        <authorList>
            <person name="Zeman M."/>
            <person name="Kubasova T."/>
            <person name="Jahodarova E."/>
            <person name="Nykrynova M."/>
            <person name="Rychlik I."/>
        </authorList>
    </citation>
    <scope>NUCLEOTIDE SEQUENCE [LARGE SCALE GENOMIC DNA]</scope>
    <source>
        <strain evidence="2 3">161_Gplus</strain>
    </source>
</reference>
<evidence type="ECO:0000313" key="2">
    <source>
        <dbReference type="EMBL" id="MDM8266911.1"/>
    </source>
</evidence>
<evidence type="ECO:0000259" key="1">
    <source>
        <dbReference type="Pfam" id="PF13274"/>
    </source>
</evidence>
<name>A0ABT7UYX8_9LACO</name>
<reference evidence="3" key="1">
    <citation type="submission" date="2023-06" db="EMBL/GenBank/DDBJ databases">
        <title>Identification and characterization of horizontal gene transfer across gut microbiota members of farm animals based on homology search.</title>
        <authorList>
            <person name="Zeman M."/>
            <person name="Kubasova T."/>
            <person name="Jahodarova E."/>
            <person name="Nykrynova M."/>
            <person name="Rychlik I."/>
        </authorList>
    </citation>
    <scope>NUCLEOTIDE SEQUENCE [LARGE SCALE GENOMIC DNA]</scope>
    <source>
        <strain evidence="3">161_Gplus</strain>
    </source>
</reference>
<dbReference type="Proteomes" id="UP001529343">
    <property type="component" value="Unassembled WGS sequence"/>
</dbReference>
<evidence type="ECO:0000313" key="3">
    <source>
        <dbReference type="Proteomes" id="UP001529343"/>
    </source>
</evidence>
<protein>
    <submittedName>
        <fullName evidence="2">DUF4065 domain-containing protein</fullName>
    </submittedName>
</protein>
<keyword evidence="3" id="KW-1185">Reference proteome</keyword>
<comment type="caution">
    <text evidence="2">The sequence shown here is derived from an EMBL/GenBank/DDBJ whole genome shotgun (WGS) entry which is preliminary data.</text>
</comment>
<dbReference type="RefSeq" id="WP_289576848.1">
    <property type="nucleotide sequence ID" value="NZ_JAUDDW010000027.1"/>
</dbReference>
<feature type="domain" description="Antitoxin SocA-like Panacea" evidence="1">
    <location>
        <begin position="34"/>
        <end position="132"/>
    </location>
</feature>